<proteinExistence type="inferred from homology"/>
<protein>
    <recommendedName>
        <fullName evidence="3">Type II secretion system core protein G</fullName>
    </recommendedName>
</protein>
<dbReference type="Pfam" id="PF08334">
    <property type="entry name" value="T2SSG"/>
    <property type="match status" value="1"/>
</dbReference>
<comment type="subcellular location">
    <subcellularLocation>
        <location evidence="1">Cell inner membrane</location>
        <topology evidence="1">Single-pass membrane protein</topology>
    </subcellularLocation>
</comment>
<evidence type="ECO:0000256" key="6">
    <source>
        <dbReference type="ARBA" id="ARBA00022519"/>
    </source>
</evidence>
<keyword evidence="14" id="KW-1185">Reference proteome</keyword>
<reference evidence="13 14" key="1">
    <citation type="submission" date="2020-02" db="EMBL/GenBank/DDBJ databases">
        <title>Draft genome sequence of Limisphaera ngatamarikiensis NGM72.4T, a thermophilic Verrucomicrobia grouped in subdivision 3.</title>
        <authorList>
            <person name="Carere C.R."/>
            <person name="Steen J."/>
            <person name="Hugenholtz P."/>
            <person name="Stott M.B."/>
        </authorList>
    </citation>
    <scope>NUCLEOTIDE SEQUENCE [LARGE SCALE GENOMIC DNA]</scope>
    <source>
        <strain evidence="13 14">NGM72.4</strain>
    </source>
</reference>
<dbReference type="GO" id="GO:0015627">
    <property type="term" value="C:type II protein secretion system complex"/>
    <property type="evidence" value="ECO:0007669"/>
    <property type="project" value="InterPro"/>
</dbReference>
<feature type="transmembrane region" description="Helical" evidence="11">
    <location>
        <begin position="12"/>
        <end position="33"/>
    </location>
</feature>
<keyword evidence="8 11" id="KW-1133">Transmembrane helix</keyword>
<dbReference type="PANTHER" id="PTHR30093">
    <property type="entry name" value="GENERAL SECRETION PATHWAY PROTEIN G"/>
    <property type="match status" value="1"/>
</dbReference>
<dbReference type="EMBL" id="JAAKYA010000053">
    <property type="protein sequence ID" value="NGO39409.1"/>
    <property type="molecule type" value="Genomic_DNA"/>
</dbReference>
<evidence type="ECO:0000256" key="2">
    <source>
        <dbReference type="ARBA" id="ARBA00009984"/>
    </source>
</evidence>
<dbReference type="InterPro" id="IPR010054">
    <property type="entry name" value="Type2_sec_GspG"/>
</dbReference>
<dbReference type="InterPro" id="IPR000983">
    <property type="entry name" value="Bac_GSPG_pilin"/>
</dbReference>
<feature type="domain" description="Type II secretion system protein GspG C-terminal" evidence="12">
    <location>
        <begin position="37"/>
        <end position="141"/>
    </location>
</feature>
<keyword evidence="9 11" id="KW-0472">Membrane</keyword>
<keyword evidence="4" id="KW-1003">Cell membrane</keyword>
<dbReference type="PROSITE" id="PS00409">
    <property type="entry name" value="PROKAR_NTER_METHYL"/>
    <property type="match status" value="1"/>
</dbReference>
<keyword evidence="6" id="KW-0997">Cell inner membrane</keyword>
<dbReference type="PRINTS" id="PR00813">
    <property type="entry name" value="BCTERIALGSPG"/>
</dbReference>
<dbReference type="NCBIfam" id="TIGR01710">
    <property type="entry name" value="typeII_sec_gspG"/>
    <property type="match status" value="1"/>
</dbReference>
<evidence type="ECO:0000259" key="12">
    <source>
        <dbReference type="Pfam" id="PF08334"/>
    </source>
</evidence>
<evidence type="ECO:0000313" key="14">
    <source>
        <dbReference type="Proteomes" id="UP000477311"/>
    </source>
</evidence>
<comment type="caution">
    <text evidence="13">The sequence shown here is derived from an EMBL/GenBank/DDBJ whole genome shotgun (WGS) entry which is preliminary data.</text>
</comment>
<dbReference type="Pfam" id="PF07963">
    <property type="entry name" value="N_methyl"/>
    <property type="match status" value="1"/>
</dbReference>
<dbReference type="Gene3D" id="3.30.700.10">
    <property type="entry name" value="Glycoprotein, Type 4 Pilin"/>
    <property type="match status" value="1"/>
</dbReference>
<dbReference type="InterPro" id="IPR045584">
    <property type="entry name" value="Pilin-like"/>
</dbReference>
<evidence type="ECO:0000256" key="8">
    <source>
        <dbReference type="ARBA" id="ARBA00022989"/>
    </source>
</evidence>
<keyword evidence="7 11" id="KW-0812">Transmembrane</keyword>
<dbReference type="InterPro" id="IPR013545">
    <property type="entry name" value="T2SS_protein-GspG_C"/>
</dbReference>
<dbReference type="InterPro" id="IPR012902">
    <property type="entry name" value="N_methyl_site"/>
</dbReference>
<dbReference type="PANTHER" id="PTHR30093:SF44">
    <property type="entry name" value="TYPE II SECRETION SYSTEM CORE PROTEIN G"/>
    <property type="match status" value="1"/>
</dbReference>
<dbReference type="NCBIfam" id="TIGR02532">
    <property type="entry name" value="IV_pilin_GFxxxE"/>
    <property type="match status" value="1"/>
</dbReference>
<evidence type="ECO:0000256" key="3">
    <source>
        <dbReference type="ARBA" id="ARBA00020042"/>
    </source>
</evidence>
<sequence>METRAVRSVRAGFTLVELLLVLVILGTLAAIVLPKFAGRTEQARITAARTQLATFATALDAFEVDNGYYPKGSDGLKDLIIQPRDAPNWKGPYLRATEIPLDPWGNPYIYECPGRHNPSGYDLMSMGPDGRAGTEDDITNWDTGTQRR</sequence>
<evidence type="ECO:0000313" key="13">
    <source>
        <dbReference type="EMBL" id="NGO39409.1"/>
    </source>
</evidence>
<gene>
    <name evidence="13" type="primary">gspG</name>
    <name evidence="13" type="ORF">G4L39_08355</name>
</gene>
<evidence type="ECO:0000256" key="1">
    <source>
        <dbReference type="ARBA" id="ARBA00004377"/>
    </source>
</evidence>
<comment type="similarity">
    <text evidence="2">Belongs to the GSP G family.</text>
</comment>
<evidence type="ECO:0000256" key="5">
    <source>
        <dbReference type="ARBA" id="ARBA00022481"/>
    </source>
</evidence>
<evidence type="ECO:0000256" key="10">
    <source>
        <dbReference type="SAM" id="MobiDB-lite"/>
    </source>
</evidence>
<evidence type="ECO:0000256" key="9">
    <source>
        <dbReference type="ARBA" id="ARBA00023136"/>
    </source>
</evidence>
<dbReference type="GO" id="GO:0015628">
    <property type="term" value="P:protein secretion by the type II secretion system"/>
    <property type="evidence" value="ECO:0007669"/>
    <property type="project" value="InterPro"/>
</dbReference>
<evidence type="ECO:0000256" key="7">
    <source>
        <dbReference type="ARBA" id="ARBA00022692"/>
    </source>
</evidence>
<evidence type="ECO:0000256" key="4">
    <source>
        <dbReference type="ARBA" id="ARBA00022475"/>
    </source>
</evidence>
<dbReference type="GO" id="GO:0005886">
    <property type="term" value="C:plasma membrane"/>
    <property type="evidence" value="ECO:0007669"/>
    <property type="project" value="UniProtKB-SubCell"/>
</dbReference>
<keyword evidence="5" id="KW-0488">Methylation</keyword>
<dbReference type="AlphaFoldDB" id="A0A6M1RPE2"/>
<dbReference type="SUPFAM" id="SSF54523">
    <property type="entry name" value="Pili subunits"/>
    <property type="match status" value="1"/>
</dbReference>
<accession>A0A6M1RPE2</accession>
<name>A0A6M1RPE2_9BACT</name>
<evidence type="ECO:0000256" key="11">
    <source>
        <dbReference type="SAM" id="Phobius"/>
    </source>
</evidence>
<organism evidence="13 14">
    <name type="scientific">Limisphaera ngatamarikiensis</name>
    <dbReference type="NCBI Taxonomy" id="1324935"/>
    <lineage>
        <taxon>Bacteria</taxon>
        <taxon>Pseudomonadati</taxon>
        <taxon>Verrucomicrobiota</taxon>
        <taxon>Verrucomicrobiia</taxon>
        <taxon>Limisphaerales</taxon>
        <taxon>Limisphaeraceae</taxon>
        <taxon>Limisphaera</taxon>
    </lineage>
</organism>
<feature type="region of interest" description="Disordered" evidence="10">
    <location>
        <begin position="127"/>
        <end position="148"/>
    </location>
</feature>
<dbReference type="Proteomes" id="UP000477311">
    <property type="component" value="Unassembled WGS sequence"/>
</dbReference>